<evidence type="ECO:0000256" key="5">
    <source>
        <dbReference type="ARBA" id="ARBA00022944"/>
    </source>
</evidence>
<dbReference type="InterPro" id="IPR051612">
    <property type="entry name" value="Teichoic_Acid_Biosynth"/>
</dbReference>
<keyword evidence="3" id="KW-1003">Cell membrane</keyword>
<evidence type="ECO:0000256" key="3">
    <source>
        <dbReference type="ARBA" id="ARBA00022475"/>
    </source>
</evidence>
<organism evidence="7 8">
    <name type="scientific">Agromyces tropicus</name>
    <dbReference type="NCBI Taxonomy" id="555371"/>
    <lineage>
        <taxon>Bacteria</taxon>
        <taxon>Bacillati</taxon>
        <taxon>Actinomycetota</taxon>
        <taxon>Actinomycetes</taxon>
        <taxon>Micrococcales</taxon>
        <taxon>Microbacteriaceae</taxon>
        <taxon>Agromyces</taxon>
    </lineage>
</organism>
<gene>
    <name evidence="7" type="ORF">GCM10009819_27840</name>
</gene>
<protein>
    <recommendedName>
        <fullName evidence="9">CDP-glycerol glycerophosphotransferase</fullName>
    </recommendedName>
</protein>
<dbReference type="Gene3D" id="3.40.50.1000">
    <property type="entry name" value="HAD superfamily/HAD-like"/>
    <property type="match status" value="1"/>
</dbReference>
<dbReference type="Gene3D" id="3.40.50.11820">
    <property type="match status" value="1"/>
</dbReference>
<dbReference type="InterPro" id="IPR007554">
    <property type="entry name" value="Glycerophosphate_synth"/>
</dbReference>
<evidence type="ECO:0008006" key="9">
    <source>
        <dbReference type="Google" id="ProtNLM"/>
    </source>
</evidence>
<comment type="subcellular location">
    <subcellularLocation>
        <location evidence="1">Cell membrane</location>
        <topology evidence="1">Peripheral membrane protein</topology>
    </subcellularLocation>
</comment>
<evidence type="ECO:0000256" key="2">
    <source>
        <dbReference type="ARBA" id="ARBA00010488"/>
    </source>
</evidence>
<dbReference type="Proteomes" id="UP001501196">
    <property type="component" value="Unassembled WGS sequence"/>
</dbReference>
<keyword evidence="6" id="KW-0472">Membrane</keyword>
<evidence type="ECO:0000256" key="6">
    <source>
        <dbReference type="ARBA" id="ARBA00023136"/>
    </source>
</evidence>
<comment type="similarity">
    <text evidence="2">Belongs to the CDP-glycerol glycerophosphotransferase family.</text>
</comment>
<dbReference type="InterPro" id="IPR036412">
    <property type="entry name" value="HAD-like_sf"/>
</dbReference>
<dbReference type="Gene3D" id="1.10.150.400">
    <property type="match status" value="1"/>
</dbReference>
<keyword evidence="8" id="KW-1185">Reference proteome</keyword>
<comment type="caution">
    <text evidence="7">The sequence shown here is derived from an EMBL/GenBank/DDBJ whole genome shotgun (WGS) entry which is preliminary data.</text>
</comment>
<evidence type="ECO:0000256" key="1">
    <source>
        <dbReference type="ARBA" id="ARBA00004202"/>
    </source>
</evidence>
<dbReference type="Pfam" id="PF04464">
    <property type="entry name" value="Glyphos_transf"/>
    <property type="match status" value="1"/>
</dbReference>
<dbReference type="SUPFAM" id="SSF56784">
    <property type="entry name" value="HAD-like"/>
    <property type="match status" value="1"/>
</dbReference>
<dbReference type="PANTHER" id="PTHR37316:SF3">
    <property type="entry name" value="TEICHOIC ACID GLYCEROL-PHOSPHATE TRANSFERASE"/>
    <property type="match status" value="1"/>
</dbReference>
<reference evidence="7 8" key="1">
    <citation type="journal article" date="2019" name="Int. J. Syst. Evol. Microbiol.">
        <title>The Global Catalogue of Microorganisms (GCM) 10K type strain sequencing project: providing services to taxonomists for standard genome sequencing and annotation.</title>
        <authorList>
            <consortium name="The Broad Institute Genomics Platform"/>
            <consortium name="The Broad Institute Genome Sequencing Center for Infectious Disease"/>
            <person name="Wu L."/>
            <person name="Ma J."/>
        </authorList>
    </citation>
    <scope>NUCLEOTIDE SEQUENCE [LARGE SCALE GENOMIC DNA]</scope>
    <source>
        <strain evidence="7 8">JCM 15672</strain>
    </source>
</reference>
<dbReference type="InterPro" id="IPR043148">
    <property type="entry name" value="TagF_C"/>
</dbReference>
<name>A0ABN2UQM4_9MICO</name>
<dbReference type="InterPro" id="IPR043149">
    <property type="entry name" value="TagF_N"/>
</dbReference>
<keyword evidence="5" id="KW-0777">Teichoic acid biosynthesis</keyword>
<dbReference type="PANTHER" id="PTHR37316">
    <property type="entry name" value="TEICHOIC ACID GLYCEROL-PHOSPHATE PRIMASE"/>
    <property type="match status" value="1"/>
</dbReference>
<keyword evidence="4" id="KW-0808">Transferase</keyword>
<evidence type="ECO:0000256" key="4">
    <source>
        <dbReference type="ARBA" id="ARBA00022679"/>
    </source>
</evidence>
<sequence length="1021" mass="117287">MFNAGNTFNGNPKWLFLYVNRYRPDIEAHWITDSEDVVAQVQAMGFSAMTFRGPKSREVQRRTGVWVVNQVKEHLPENLRGAVLLNLWHGVGVKRVERAMTTGFLLPRIVEKYVRNNVEYRRNQLFLVTSPTMEEHFAAQIDPAPTQVIRAGYPQNLFSRLHGRFASFDHDLRAARGLPASTRMLMWAPTYRLRGNETFVARALPDVDRLLESLERSDSMLILKLHPQLAVDRTYRALKARYGDHPRLVFWDNADDVYEVFPDLDTVIVDYSSILYDALNAGVERVIRYPFDWGDETALEPGLDYERLSAGRWAGDFDALLEAIEDRDTVVPGEDLERLDETFWAYADDDTFTTIVEHALAYEPIDVRLPTLYSFDVFDTLIHRRAVLPESIFHGVRQRMELSPTAFPGELLARFPEIRMQAEAAVREYRRKSPALANSQEFEIQFDDIYRRIREIFHLTDEQVDLLSGWELELEVENCIADERMLAHVRSLVEAGETVVLISDMYLPKQTLVRMLGHADPLLATLPLYLSSEQLVQKTTKRLFARVFTDLGYDYGAWIHTGDNLRADEVLPRELGIRTVRTETPTLDEYETEFVESIRSYDAYLLAGRMRDRRMSGEFTEAELFAYRTASFYLVPYVSWVLADAVRRGYETLYFISRDGHHMKEIADALIASRGLELRTEYIYGSRRAWRLASQLDGIDDDTFAPHGSFGGVRTFAGLLESSRTTEDELLAMFPEFAQYRDAPFDGATAGGIVETMRSSGAYRAHLERVAEADRELVTEYLRDHVDLDGRIAFVEYWGRGYTQDCLARLLEVAAGRPVESPFYYARSIYPSNGVSVRHNFTSATYSLLVIEALFANLPYGSVTGYERRDGRVEPVMASRSHDRELYEAFERMLPMFANDVADLDFIDRDRLRRDVFAFGFEHFRAHPGAPEYLRFIAPLRDAVELGSHEREFAPALRVRDVVDYLRGKPMGEITRSLALTMERSNGIAPWLLRMQKEVGFRRVVKGAVARAREIVTRPSP</sequence>
<dbReference type="InterPro" id="IPR023214">
    <property type="entry name" value="HAD_sf"/>
</dbReference>
<evidence type="ECO:0000313" key="8">
    <source>
        <dbReference type="Proteomes" id="UP001501196"/>
    </source>
</evidence>
<dbReference type="Gene3D" id="3.40.50.12580">
    <property type="match status" value="1"/>
</dbReference>
<dbReference type="EMBL" id="BAAAPW010000004">
    <property type="protein sequence ID" value="GAA2040701.1"/>
    <property type="molecule type" value="Genomic_DNA"/>
</dbReference>
<proteinExistence type="inferred from homology"/>
<evidence type="ECO:0000313" key="7">
    <source>
        <dbReference type="EMBL" id="GAA2040701.1"/>
    </source>
</evidence>
<accession>A0ABN2UQM4</accession>
<dbReference type="SUPFAM" id="SSF53756">
    <property type="entry name" value="UDP-Glycosyltransferase/glycogen phosphorylase"/>
    <property type="match status" value="1"/>
</dbReference>